<dbReference type="RefSeq" id="WP_013019568.1">
    <property type="nucleotide sequence ID" value="NC_013947.1"/>
</dbReference>
<dbReference type="OrthoDB" id="4426404at2"/>
<dbReference type="eggNOG" id="ENOG50326KH">
    <property type="taxonomic scope" value="Bacteria"/>
</dbReference>
<name>D3Q3T0_STANL</name>
<dbReference type="GO" id="GO:0006355">
    <property type="term" value="P:regulation of DNA-templated transcription"/>
    <property type="evidence" value="ECO:0007669"/>
    <property type="project" value="InterPro"/>
</dbReference>
<dbReference type="HOGENOM" id="CLU_2847700_0_0_11"/>
<reference evidence="1 2" key="1">
    <citation type="journal article" date="2009" name="Stand. Genomic Sci.">
        <title>Complete genome sequence of Stackebrandtia nassauensis type strain (LLR-40K-21).</title>
        <authorList>
            <person name="Munk C."/>
            <person name="Lapidus A."/>
            <person name="Copeland A."/>
            <person name="Jando M."/>
            <person name="Mayilraj S."/>
            <person name="Glavina Del Rio T."/>
            <person name="Nolan M."/>
            <person name="Chen F."/>
            <person name="Lucas S."/>
            <person name="Tice H."/>
            <person name="Cheng J.F."/>
            <person name="Han C."/>
            <person name="Detter J.C."/>
            <person name="Bruce D."/>
            <person name="Goodwin L."/>
            <person name="Chain P."/>
            <person name="Pitluck S."/>
            <person name="Goker M."/>
            <person name="Ovchinikova G."/>
            <person name="Pati A."/>
            <person name="Ivanova N."/>
            <person name="Mavromatis K."/>
            <person name="Chen A."/>
            <person name="Palaniappan K."/>
            <person name="Land M."/>
            <person name="Hauser L."/>
            <person name="Chang Y.J."/>
            <person name="Jeffries C.D."/>
            <person name="Bristow J."/>
            <person name="Eisen J.A."/>
            <person name="Markowitz V."/>
            <person name="Hugenholtz P."/>
            <person name="Kyrpides N.C."/>
            <person name="Klenk H.P."/>
        </authorList>
    </citation>
    <scope>NUCLEOTIDE SEQUENCE [LARGE SCALE GENOMIC DNA]</scope>
    <source>
        <strain evidence="2">DSM 44728 / CIP 108903 / NRRL B-16338 / NBRC 102104 / LLR-40K-21</strain>
    </source>
</reference>
<evidence type="ECO:0008006" key="3">
    <source>
        <dbReference type="Google" id="ProtNLM"/>
    </source>
</evidence>
<sequence>MAMTLRLPQADDQMLTERAAHEGRSKHELVVEAVHTMLTERNEFFDRMLNHGIADNCELLDRLSR</sequence>
<dbReference type="AlphaFoldDB" id="D3Q3T0"/>
<dbReference type="KEGG" id="sna:Snas_4350"/>
<dbReference type="SUPFAM" id="SSF47598">
    <property type="entry name" value="Ribbon-helix-helix"/>
    <property type="match status" value="1"/>
</dbReference>
<protein>
    <recommendedName>
        <fullName evidence="3">CopG domain protein DNA-binding domain protein</fullName>
    </recommendedName>
</protein>
<accession>D3Q3T0</accession>
<dbReference type="STRING" id="446470.Snas_4350"/>
<dbReference type="InterPro" id="IPR010985">
    <property type="entry name" value="Ribbon_hlx_hlx"/>
</dbReference>
<evidence type="ECO:0000313" key="2">
    <source>
        <dbReference type="Proteomes" id="UP000000844"/>
    </source>
</evidence>
<keyword evidence="2" id="KW-1185">Reference proteome</keyword>
<dbReference type="EMBL" id="CP001778">
    <property type="protein sequence ID" value="ADD43997.1"/>
    <property type="molecule type" value="Genomic_DNA"/>
</dbReference>
<organism evidence="1 2">
    <name type="scientific">Stackebrandtia nassauensis (strain DSM 44728 / CIP 108903 / NRRL B-16338 / NBRC 102104 / LLR-40K-21)</name>
    <dbReference type="NCBI Taxonomy" id="446470"/>
    <lineage>
        <taxon>Bacteria</taxon>
        <taxon>Bacillati</taxon>
        <taxon>Actinomycetota</taxon>
        <taxon>Actinomycetes</taxon>
        <taxon>Glycomycetales</taxon>
        <taxon>Glycomycetaceae</taxon>
        <taxon>Stackebrandtia</taxon>
    </lineage>
</organism>
<dbReference type="Proteomes" id="UP000000844">
    <property type="component" value="Chromosome"/>
</dbReference>
<evidence type="ECO:0000313" key="1">
    <source>
        <dbReference type="EMBL" id="ADD43997.1"/>
    </source>
</evidence>
<gene>
    <name evidence="1" type="ordered locus">Snas_4350</name>
</gene>
<proteinExistence type="predicted"/>